<evidence type="ECO:0000256" key="4">
    <source>
        <dbReference type="ARBA" id="ARBA00022989"/>
    </source>
</evidence>
<feature type="transmembrane region" description="Helical" evidence="6">
    <location>
        <begin position="193"/>
        <end position="211"/>
    </location>
</feature>
<keyword evidence="2" id="KW-1003">Cell membrane</keyword>
<protein>
    <submittedName>
        <fullName evidence="8">ComEC/Rec2 family competence protein</fullName>
    </submittedName>
</protein>
<feature type="transmembrane region" description="Helical" evidence="6">
    <location>
        <begin position="36"/>
        <end position="54"/>
    </location>
</feature>
<sequence length="609" mass="70117">MKVNAKLLPNSSFGWFCFGICVTASLFKFGTQIPGFYLLTFSLVTLSLSIILVFPPLFPKTWESRLLTFAIASFVFVLFADTGQISLPRQPKPWFRLFLIDTCKQSPLSPLEQRIVIGLVTGSTKEIPKDFKEIAKESGILHLFAASGLHLGIFIGSLQFFGNLIFTQKRWISILLSLALGWYYLYLLNFPVSFVRAYCFAFFTLLSSILYRKIAVSDLLIISSAGIAFFLFSDFLSIGFLLSFGAVFGIFYLKPSLDQILLPNSQSLFKENFTLTFVCSLCSFPVLVYYFHSYSFGGIWINYCLVPLAGILLPCLYFTMFLQAFLPSGLEVLISSWIWTPTSYLLSLFLKLFQSLSAQGRGYQIWQEFTESFVIASLLLIFFLWFVYRYNLCQKTMIKWALSILVFSFFPLVYFYPQSRSLPVPFQKGKGYFSLTIQNQFFLYGNCSPYKRLDLPTTKDKINTILFESESCLQTVLRLKKKHNVQNTIWYDKSSSPFQSVLEKEGIQIQTSSRLGDSITSERSIFRFDGNPKEIQSLLRTLHETGRKNKKKNWKGILVLDFPPWKKKEAKEWITYQKLLGISNAWEIFIVEDHFEIPLLHNLTNPNFL</sequence>
<keyword evidence="3 6" id="KW-0812">Transmembrane</keyword>
<dbReference type="PANTHER" id="PTHR30619">
    <property type="entry name" value="DNA INTERNALIZATION/COMPETENCE PROTEIN COMEC/REC2"/>
    <property type="match status" value="1"/>
</dbReference>
<dbReference type="Proteomes" id="UP000297567">
    <property type="component" value="Unassembled WGS sequence"/>
</dbReference>
<feature type="transmembrane region" description="Helical" evidence="6">
    <location>
        <begin position="303"/>
        <end position="326"/>
    </location>
</feature>
<gene>
    <name evidence="8" type="ORF">EHQ62_04795</name>
</gene>
<dbReference type="NCBIfam" id="TIGR00360">
    <property type="entry name" value="ComEC_N-term"/>
    <property type="match status" value="1"/>
</dbReference>
<evidence type="ECO:0000256" key="5">
    <source>
        <dbReference type="ARBA" id="ARBA00023136"/>
    </source>
</evidence>
<reference evidence="8" key="1">
    <citation type="journal article" date="2019" name="PLoS Negl. Trop. Dis.">
        <title>Revisiting the worldwide diversity of Leptospira species in the environment.</title>
        <authorList>
            <person name="Vincent A.T."/>
            <person name="Schiettekatte O."/>
            <person name="Bourhy P."/>
            <person name="Veyrier F.J."/>
            <person name="Picardeau M."/>
        </authorList>
    </citation>
    <scope>NUCLEOTIDE SEQUENCE [LARGE SCALE GENOMIC DNA]</scope>
    <source>
        <strain evidence="8">201702451</strain>
    </source>
</reference>
<evidence type="ECO:0000259" key="7">
    <source>
        <dbReference type="Pfam" id="PF03772"/>
    </source>
</evidence>
<evidence type="ECO:0000256" key="2">
    <source>
        <dbReference type="ARBA" id="ARBA00022475"/>
    </source>
</evidence>
<dbReference type="AlphaFoldDB" id="A0A4Z1A1T6"/>
<feature type="transmembrane region" description="Helical" evidence="6">
    <location>
        <begin position="220"/>
        <end position="253"/>
    </location>
</feature>
<feature type="transmembrane region" description="Helical" evidence="6">
    <location>
        <begin position="12"/>
        <end position="30"/>
    </location>
</feature>
<dbReference type="InterPro" id="IPR004477">
    <property type="entry name" value="ComEC_N"/>
</dbReference>
<keyword evidence="9" id="KW-1185">Reference proteome</keyword>
<keyword evidence="5 6" id="KW-0472">Membrane</keyword>
<keyword evidence="4 6" id="KW-1133">Transmembrane helix</keyword>
<proteinExistence type="predicted"/>
<dbReference type="EMBL" id="RQGH01000011">
    <property type="protein sequence ID" value="TGL72161.1"/>
    <property type="molecule type" value="Genomic_DNA"/>
</dbReference>
<feature type="transmembrane region" description="Helical" evidence="6">
    <location>
        <begin position="373"/>
        <end position="391"/>
    </location>
</feature>
<dbReference type="GO" id="GO:0005886">
    <property type="term" value="C:plasma membrane"/>
    <property type="evidence" value="ECO:0007669"/>
    <property type="project" value="UniProtKB-SubCell"/>
</dbReference>
<feature type="transmembrane region" description="Helical" evidence="6">
    <location>
        <begin position="397"/>
        <end position="416"/>
    </location>
</feature>
<evidence type="ECO:0000256" key="6">
    <source>
        <dbReference type="SAM" id="Phobius"/>
    </source>
</evidence>
<name>A0A4Z1A1T6_9LEPT</name>
<comment type="subcellular location">
    <subcellularLocation>
        <location evidence="1">Cell membrane</location>
        <topology evidence="1">Multi-pass membrane protein</topology>
    </subcellularLocation>
</comment>
<dbReference type="Pfam" id="PF03772">
    <property type="entry name" value="Competence"/>
    <property type="match status" value="1"/>
</dbReference>
<evidence type="ECO:0000313" key="9">
    <source>
        <dbReference type="Proteomes" id="UP000297567"/>
    </source>
</evidence>
<evidence type="ECO:0000313" key="8">
    <source>
        <dbReference type="EMBL" id="TGL72161.1"/>
    </source>
</evidence>
<dbReference type="PANTHER" id="PTHR30619:SF1">
    <property type="entry name" value="RECOMBINATION PROTEIN 2"/>
    <property type="match status" value="1"/>
</dbReference>
<evidence type="ECO:0000256" key="1">
    <source>
        <dbReference type="ARBA" id="ARBA00004651"/>
    </source>
</evidence>
<feature type="transmembrane region" description="Helical" evidence="6">
    <location>
        <begin position="66"/>
        <end position="87"/>
    </location>
</feature>
<feature type="transmembrane region" description="Helical" evidence="6">
    <location>
        <begin position="139"/>
        <end position="158"/>
    </location>
</feature>
<feature type="domain" description="ComEC/Rec2-related protein" evidence="7">
    <location>
        <begin position="119"/>
        <end position="388"/>
    </location>
</feature>
<organism evidence="8 9">
    <name type="scientific">Leptospira jelokensis</name>
    <dbReference type="NCBI Taxonomy" id="2484931"/>
    <lineage>
        <taxon>Bacteria</taxon>
        <taxon>Pseudomonadati</taxon>
        <taxon>Spirochaetota</taxon>
        <taxon>Spirochaetia</taxon>
        <taxon>Leptospirales</taxon>
        <taxon>Leptospiraceae</taxon>
        <taxon>Leptospira</taxon>
    </lineage>
</organism>
<comment type="caution">
    <text evidence="8">The sequence shown here is derived from an EMBL/GenBank/DDBJ whole genome shotgun (WGS) entry which is preliminary data.</text>
</comment>
<evidence type="ECO:0000256" key="3">
    <source>
        <dbReference type="ARBA" id="ARBA00022692"/>
    </source>
</evidence>
<feature type="transmembrane region" description="Helical" evidence="6">
    <location>
        <begin position="273"/>
        <end position="291"/>
    </location>
</feature>
<accession>A0A4Z1A1T6</accession>
<dbReference type="InterPro" id="IPR052159">
    <property type="entry name" value="Competence_DNA_uptake"/>
</dbReference>
<feature type="transmembrane region" description="Helical" evidence="6">
    <location>
        <begin position="170"/>
        <end position="187"/>
    </location>
</feature>